<feature type="compositionally biased region" description="Basic and acidic residues" evidence="1">
    <location>
        <begin position="307"/>
        <end position="322"/>
    </location>
</feature>
<dbReference type="AlphaFoldDB" id="A0A841KSF9"/>
<keyword evidence="4" id="KW-0648">Protein biosynthesis</keyword>
<keyword evidence="4" id="KW-0251">Elongation factor</keyword>
<protein>
    <submittedName>
        <fullName evidence="4">RNA polymerase subunit RPABC4/transcription elongation factor Spt4</fullName>
    </submittedName>
</protein>
<feature type="transmembrane region" description="Helical" evidence="2">
    <location>
        <begin position="14"/>
        <end position="34"/>
    </location>
</feature>
<keyword evidence="2" id="KW-0472">Membrane</keyword>
<name>A0A841KSF9_9FIRM</name>
<sequence length="322" mass="35266">MWEAIKNDPVLKSITILVLGVLSFGLAFNIMFGRNTGGMEGGMDMGGGYSLVNTLSYILAISVKLLFIGLVIAAIILLIMLVKRYLIERNELKMFESNKFEEIKKDPVLKTGLIAVGTVLVLGLMIIIFNAVFSPYNGYGAMGRNYYGMMTNGYISPMGNTALIIAKLLLSVSVIGLIVSFVAYARQGNISVDVKKLIPVKSSSNTTVKCEVCNFAADQEYKFCPSCGKQRIQECAHCKTVLKDAWKCCPNCGTEVNTTESEISAATIEKVDENTEESSSLIEMIEAKDVASDISDKTETSVLAESNSKHQEIDEKKQKKQK</sequence>
<feature type="transmembrane region" description="Helical" evidence="2">
    <location>
        <begin position="108"/>
        <end position="133"/>
    </location>
</feature>
<accession>A0A841KSF9</accession>
<proteinExistence type="predicted"/>
<feature type="transmembrane region" description="Helical" evidence="2">
    <location>
        <begin position="162"/>
        <end position="185"/>
    </location>
</feature>
<dbReference type="Proteomes" id="UP000579281">
    <property type="component" value="Unassembled WGS sequence"/>
</dbReference>
<dbReference type="InterPro" id="IPR025874">
    <property type="entry name" value="DZR"/>
</dbReference>
<keyword evidence="2" id="KW-1133">Transmembrane helix</keyword>
<dbReference type="RefSeq" id="WP_184308873.1">
    <property type="nucleotide sequence ID" value="NZ_JACHEN010000005.1"/>
</dbReference>
<reference evidence="4 5" key="1">
    <citation type="submission" date="2020-08" db="EMBL/GenBank/DDBJ databases">
        <title>Genomic Encyclopedia of Type Strains, Phase IV (KMG-IV): sequencing the most valuable type-strain genomes for metagenomic binning, comparative biology and taxonomic classification.</title>
        <authorList>
            <person name="Goeker M."/>
        </authorList>
    </citation>
    <scope>NUCLEOTIDE SEQUENCE [LARGE SCALE GENOMIC DNA]</scope>
    <source>
        <strain evidence="4 5">DSM 103526</strain>
    </source>
</reference>
<dbReference type="GO" id="GO:0003746">
    <property type="term" value="F:translation elongation factor activity"/>
    <property type="evidence" value="ECO:0007669"/>
    <property type="project" value="UniProtKB-KW"/>
</dbReference>
<dbReference type="Pfam" id="PF12773">
    <property type="entry name" value="DZR"/>
    <property type="match status" value="1"/>
</dbReference>
<dbReference type="EMBL" id="JACHEN010000005">
    <property type="protein sequence ID" value="MBB6214980.1"/>
    <property type="molecule type" value="Genomic_DNA"/>
</dbReference>
<gene>
    <name evidence="4" type="ORF">HNQ80_001069</name>
</gene>
<evidence type="ECO:0000256" key="2">
    <source>
        <dbReference type="SAM" id="Phobius"/>
    </source>
</evidence>
<keyword evidence="5" id="KW-1185">Reference proteome</keyword>
<evidence type="ECO:0000256" key="1">
    <source>
        <dbReference type="SAM" id="MobiDB-lite"/>
    </source>
</evidence>
<feature type="transmembrane region" description="Helical" evidence="2">
    <location>
        <begin position="54"/>
        <end position="87"/>
    </location>
</feature>
<feature type="region of interest" description="Disordered" evidence="1">
    <location>
        <begin position="293"/>
        <end position="322"/>
    </location>
</feature>
<evidence type="ECO:0000313" key="5">
    <source>
        <dbReference type="Proteomes" id="UP000579281"/>
    </source>
</evidence>
<keyword evidence="2" id="KW-0812">Transmembrane</keyword>
<evidence type="ECO:0000259" key="3">
    <source>
        <dbReference type="Pfam" id="PF12773"/>
    </source>
</evidence>
<feature type="domain" description="DZANK-type" evidence="3">
    <location>
        <begin position="210"/>
        <end position="253"/>
    </location>
</feature>
<organism evidence="4 5">
    <name type="scientific">Anaerosolibacter carboniphilus</name>
    <dbReference type="NCBI Taxonomy" id="1417629"/>
    <lineage>
        <taxon>Bacteria</taxon>
        <taxon>Bacillati</taxon>
        <taxon>Bacillota</taxon>
        <taxon>Clostridia</taxon>
        <taxon>Peptostreptococcales</taxon>
        <taxon>Thermotaleaceae</taxon>
        <taxon>Anaerosolibacter</taxon>
    </lineage>
</organism>
<comment type="caution">
    <text evidence="4">The sequence shown here is derived from an EMBL/GenBank/DDBJ whole genome shotgun (WGS) entry which is preliminary data.</text>
</comment>
<evidence type="ECO:0000313" key="4">
    <source>
        <dbReference type="EMBL" id="MBB6214980.1"/>
    </source>
</evidence>